<accession>A0A3E2W6T8</accession>
<sequence>MPAAIGLRHPASASCLGRHSRLAGRCPNNSSLFPPLAAVVVVALWASIAERVFFICSSETPAGVSELLFYGRDCGGKPLRRTFVCNPFFASQKGAQGLFWGFSGRFDAFQGPFTQNCSTFAAVRGILQTQSSALFNMPFP</sequence>
<gene>
    <name evidence="1" type="ORF">DW855_05965</name>
</gene>
<protein>
    <submittedName>
        <fullName evidence="1">Uncharacterized protein</fullName>
    </submittedName>
</protein>
<proteinExistence type="predicted"/>
<evidence type="ECO:0000313" key="1">
    <source>
        <dbReference type="EMBL" id="RGC19876.1"/>
    </source>
</evidence>
<dbReference type="AlphaFoldDB" id="A0A3E2W6T8"/>
<dbReference type="Proteomes" id="UP000260733">
    <property type="component" value="Unassembled WGS sequence"/>
</dbReference>
<comment type="caution">
    <text evidence="1">The sequence shown here is derived from an EMBL/GenBank/DDBJ whole genome shotgun (WGS) entry which is preliminary data.</text>
</comment>
<dbReference type="EMBL" id="QVFB01000007">
    <property type="protein sequence ID" value="RGC19876.1"/>
    <property type="molecule type" value="Genomic_DNA"/>
</dbReference>
<reference evidence="1 2" key="1">
    <citation type="submission" date="2018-08" db="EMBL/GenBank/DDBJ databases">
        <title>A genome reference for cultivated species of the human gut microbiota.</title>
        <authorList>
            <person name="Zou Y."/>
            <person name="Xue W."/>
            <person name="Luo G."/>
        </authorList>
    </citation>
    <scope>NUCLEOTIDE SEQUENCE [LARGE SCALE GENOMIC DNA]</scope>
    <source>
        <strain evidence="1 2">AM37-13AC</strain>
    </source>
</reference>
<name>A0A3E2W6T8_9FIRM</name>
<evidence type="ECO:0000313" key="2">
    <source>
        <dbReference type="Proteomes" id="UP000260733"/>
    </source>
</evidence>
<organism evidence="1 2">
    <name type="scientific">Faecalibacterium prausnitzii</name>
    <dbReference type="NCBI Taxonomy" id="853"/>
    <lineage>
        <taxon>Bacteria</taxon>
        <taxon>Bacillati</taxon>
        <taxon>Bacillota</taxon>
        <taxon>Clostridia</taxon>
        <taxon>Eubacteriales</taxon>
        <taxon>Oscillospiraceae</taxon>
        <taxon>Faecalibacterium</taxon>
    </lineage>
</organism>